<dbReference type="OrthoDB" id="786951at2759"/>
<sequence>MKVLNEAHIHSADAVPSSLHQKLKFIVGYKLVFILGEKDILLSCPKSADYIEVAEEVQETSFQSLEIISTSCVKIGLKKYKPTNTMITTAKIILKRGYRLGQGLGKNSEGVAQPIQLLKNPGRYELRFKPNFTKRQGTTKEPRARDPKATRGLYENFTNTDEEEIDWEPPKELKKLVELKDRIIQPHKEGIETINLGCEESKRNQDQHYYAEGPKERIDQLAD</sequence>
<dbReference type="Pfam" id="PF01585">
    <property type="entry name" value="G-patch"/>
    <property type="match status" value="1"/>
</dbReference>
<keyword evidence="4" id="KW-1185">Reference proteome</keyword>
<dbReference type="GO" id="GO:0003676">
    <property type="term" value="F:nucleic acid binding"/>
    <property type="evidence" value="ECO:0007669"/>
    <property type="project" value="InterPro"/>
</dbReference>
<dbReference type="EMBL" id="QJKJ01005236">
    <property type="protein sequence ID" value="RDX90983.1"/>
    <property type="molecule type" value="Genomic_DNA"/>
</dbReference>
<comment type="caution">
    <text evidence="3">The sequence shown here is derived from an EMBL/GenBank/DDBJ whole genome shotgun (WGS) entry which is preliminary data.</text>
</comment>
<dbReference type="InterPro" id="IPR000467">
    <property type="entry name" value="G_patch_dom"/>
</dbReference>
<feature type="region of interest" description="Disordered" evidence="1">
    <location>
        <begin position="199"/>
        <end position="223"/>
    </location>
</feature>
<gene>
    <name evidence="3" type="ORF">CR513_27097</name>
</gene>
<feature type="compositionally biased region" description="Basic and acidic residues" evidence="1">
    <location>
        <begin position="213"/>
        <end position="223"/>
    </location>
</feature>
<evidence type="ECO:0000259" key="2">
    <source>
        <dbReference type="PROSITE" id="PS50174"/>
    </source>
</evidence>
<feature type="domain" description="G-patch" evidence="2">
    <location>
        <begin position="85"/>
        <end position="143"/>
    </location>
</feature>
<name>A0A371GL01_MUCPR</name>
<evidence type="ECO:0000313" key="4">
    <source>
        <dbReference type="Proteomes" id="UP000257109"/>
    </source>
</evidence>
<accession>A0A371GL01</accession>
<protein>
    <recommendedName>
        <fullName evidence="2">G-patch domain-containing protein</fullName>
    </recommendedName>
</protein>
<organism evidence="3 4">
    <name type="scientific">Mucuna pruriens</name>
    <name type="common">Velvet bean</name>
    <name type="synonym">Dolichos pruriens</name>
    <dbReference type="NCBI Taxonomy" id="157652"/>
    <lineage>
        <taxon>Eukaryota</taxon>
        <taxon>Viridiplantae</taxon>
        <taxon>Streptophyta</taxon>
        <taxon>Embryophyta</taxon>
        <taxon>Tracheophyta</taxon>
        <taxon>Spermatophyta</taxon>
        <taxon>Magnoliopsida</taxon>
        <taxon>eudicotyledons</taxon>
        <taxon>Gunneridae</taxon>
        <taxon>Pentapetalae</taxon>
        <taxon>rosids</taxon>
        <taxon>fabids</taxon>
        <taxon>Fabales</taxon>
        <taxon>Fabaceae</taxon>
        <taxon>Papilionoideae</taxon>
        <taxon>50 kb inversion clade</taxon>
        <taxon>NPAAA clade</taxon>
        <taxon>indigoferoid/millettioid clade</taxon>
        <taxon>Phaseoleae</taxon>
        <taxon>Mucuna</taxon>
    </lineage>
</organism>
<proteinExistence type="predicted"/>
<dbReference type="PANTHER" id="PTHR32108">
    <property type="entry name" value="DNA-DIRECTED RNA POLYMERASE SUBUNIT ALPHA"/>
    <property type="match status" value="1"/>
</dbReference>
<feature type="non-terminal residue" evidence="3">
    <location>
        <position position="1"/>
    </location>
</feature>
<dbReference type="Proteomes" id="UP000257109">
    <property type="component" value="Unassembled WGS sequence"/>
</dbReference>
<dbReference type="PANTHER" id="PTHR32108:SF9">
    <property type="entry name" value="REVERSE TRANSCRIPTASE RNASE H-LIKE DOMAIN-CONTAINING PROTEIN"/>
    <property type="match status" value="1"/>
</dbReference>
<dbReference type="AlphaFoldDB" id="A0A371GL01"/>
<evidence type="ECO:0000313" key="3">
    <source>
        <dbReference type="EMBL" id="RDX90983.1"/>
    </source>
</evidence>
<dbReference type="PROSITE" id="PS50174">
    <property type="entry name" value="G_PATCH"/>
    <property type="match status" value="1"/>
</dbReference>
<reference evidence="3" key="1">
    <citation type="submission" date="2018-05" db="EMBL/GenBank/DDBJ databases">
        <title>Draft genome of Mucuna pruriens seed.</title>
        <authorList>
            <person name="Nnadi N.E."/>
            <person name="Vos R."/>
            <person name="Hasami M.H."/>
            <person name="Devisetty U.K."/>
            <person name="Aguiy J.C."/>
        </authorList>
    </citation>
    <scope>NUCLEOTIDE SEQUENCE [LARGE SCALE GENOMIC DNA]</scope>
    <source>
        <strain evidence="3">JCA_2017</strain>
    </source>
</reference>
<evidence type="ECO:0000256" key="1">
    <source>
        <dbReference type="SAM" id="MobiDB-lite"/>
    </source>
</evidence>